<name>A0A644WII0_9ZZZZ</name>
<protein>
    <recommendedName>
        <fullName evidence="2">DUF3853 family protein</fullName>
    </recommendedName>
</protein>
<gene>
    <name evidence="1" type="ORF">SDC9_49573</name>
</gene>
<dbReference type="AlphaFoldDB" id="A0A644WII0"/>
<evidence type="ECO:0008006" key="2">
    <source>
        <dbReference type="Google" id="ProtNLM"/>
    </source>
</evidence>
<comment type="caution">
    <text evidence="1">The sequence shown here is derived from an EMBL/GenBank/DDBJ whole genome shotgun (WGS) entry which is preliminary data.</text>
</comment>
<dbReference type="Pfam" id="PF12964">
    <property type="entry name" value="DUF3853"/>
    <property type="match status" value="1"/>
</dbReference>
<reference evidence="1" key="1">
    <citation type="submission" date="2019-08" db="EMBL/GenBank/DDBJ databases">
        <authorList>
            <person name="Kucharzyk K."/>
            <person name="Murdoch R.W."/>
            <person name="Higgins S."/>
            <person name="Loffler F."/>
        </authorList>
    </citation>
    <scope>NUCLEOTIDE SEQUENCE</scope>
</reference>
<dbReference type="EMBL" id="VSSQ01000942">
    <property type="protein sequence ID" value="MPM03308.1"/>
    <property type="molecule type" value="Genomic_DNA"/>
</dbReference>
<proteinExistence type="predicted"/>
<accession>A0A644WII0</accession>
<evidence type="ECO:0000313" key="1">
    <source>
        <dbReference type="EMBL" id="MPM03308.1"/>
    </source>
</evidence>
<organism evidence="1">
    <name type="scientific">bioreactor metagenome</name>
    <dbReference type="NCBI Taxonomy" id="1076179"/>
    <lineage>
        <taxon>unclassified sequences</taxon>
        <taxon>metagenomes</taxon>
        <taxon>ecological metagenomes</taxon>
    </lineage>
</organism>
<dbReference type="InterPro" id="IPR024363">
    <property type="entry name" value="DUF3853"/>
</dbReference>
<sequence>MDKEKNYVYGLSGIMQLFGCSRMTACRIKASGKLDNAMYQIGRKIIIDVDKAMEIASLSKSKK</sequence>